<organism evidence="1 2">
    <name type="scientific">Anaerocolumna chitinilytica</name>
    <dbReference type="NCBI Taxonomy" id="1727145"/>
    <lineage>
        <taxon>Bacteria</taxon>
        <taxon>Bacillati</taxon>
        <taxon>Bacillota</taxon>
        <taxon>Clostridia</taxon>
        <taxon>Lachnospirales</taxon>
        <taxon>Lachnospiraceae</taxon>
        <taxon>Anaerocolumna</taxon>
    </lineage>
</organism>
<name>A0A7M3SAT1_9FIRM</name>
<reference evidence="1 2" key="1">
    <citation type="submission" date="2020-08" db="EMBL/GenBank/DDBJ databases">
        <title>Draft genome sequencing of an Anaerocolumna strain isolated from anoxic soil subjected to BSD treatment.</title>
        <authorList>
            <person name="Uek A."/>
            <person name="Tonouchi A."/>
        </authorList>
    </citation>
    <scope>NUCLEOTIDE SEQUENCE [LARGE SCALE GENOMIC DNA]</scope>
    <source>
        <strain evidence="1 2">CTTW</strain>
    </source>
</reference>
<protein>
    <submittedName>
        <fullName evidence="1">Uncharacterized protein</fullName>
    </submittedName>
</protein>
<keyword evidence="2" id="KW-1185">Reference proteome</keyword>
<accession>A0A7M3SAT1</accession>
<dbReference type="KEGG" id="acht:bsdcttw_47390"/>
<dbReference type="EMBL" id="AP023368">
    <property type="protein sequence ID" value="BCK01699.1"/>
    <property type="molecule type" value="Genomic_DNA"/>
</dbReference>
<evidence type="ECO:0000313" key="2">
    <source>
        <dbReference type="Proteomes" id="UP000515703"/>
    </source>
</evidence>
<reference evidence="1 2" key="2">
    <citation type="submission" date="2020-08" db="EMBL/GenBank/DDBJ databases">
        <authorList>
            <person name="Ueki A."/>
            <person name="Tonouchi A."/>
        </authorList>
    </citation>
    <scope>NUCLEOTIDE SEQUENCE [LARGE SCALE GENOMIC DNA]</scope>
    <source>
        <strain evidence="1 2">CTTW</strain>
    </source>
</reference>
<sequence>MESEALKARIPKKYYGGSNEKRRKVVRASIGIRNTFNLCGSSSRQSTGGQA</sequence>
<gene>
    <name evidence="1" type="ORF">bsdcttw_47390</name>
</gene>
<evidence type="ECO:0000313" key="1">
    <source>
        <dbReference type="EMBL" id="BCK01699.1"/>
    </source>
</evidence>
<proteinExistence type="predicted"/>
<dbReference type="AlphaFoldDB" id="A0A7M3SAT1"/>
<dbReference type="Proteomes" id="UP000515703">
    <property type="component" value="Chromosome"/>
</dbReference>